<evidence type="ECO:0000256" key="1">
    <source>
        <dbReference type="SAM" id="Phobius"/>
    </source>
</evidence>
<evidence type="ECO:0000313" key="5">
    <source>
        <dbReference type="Proteomes" id="UP000054307"/>
    </source>
</evidence>
<reference evidence="3" key="1">
    <citation type="journal article" date="2015" name="MBio">
        <title>Genome-resolved metagenomic analysis reveals roles for candidate phyla and other microbial community members in biogeochemical transformations in oil reservoirs.</title>
        <authorList>
            <person name="Hu P."/>
            <person name="Tom L."/>
            <person name="Singh A."/>
            <person name="Thomas B.C."/>
            <person name="Baker B.J."/>
            <person name="Piceno Y.M."/>
            <person name="Andersen G.L."/>
            <person name="Banfield J.F."/>
        </authorList>
    </citation>
    <scope>NUCLEOTIDE SEQUENCE [LARGE SCALE GENOMIC DNA]</scope>
    <source>
        <strain evidence="3">49_2300</strain>
        <strain evidence="2">49_95</strain>
    </source>
</reference>
<sequence length="94" mass="9736">MEAARGWDEEVMKWLAVAICLAMVGMAVMPAFQPLNLAFELYYGHHESLPITAASAAYEGIVITATLAAAAATCGIGAPVVAAVLIMSSPIAIE</sequence>
<dbReference type="Proteomes" id="UP000054015">
    <property type="component" value="Unassembled WGS sequence"/>
</dbReference>
<keyword evidence="1" id="KW-1133">Transmembrane helix</keyword>
<evidence type="ECO:0000313" key="4">
    <source>
        <dbReference type="Proteomes" id="UP000054015"/>
    </source>
</evidence>
<dbReference type="EMBL" id="LGEX01000122">
    <property type="protein sequence ID" value="KUK05430.1"/>
    <property type="molecule type" value="Genomic_DNA"/>
</dbReference>
<keyword evidence="1" id="KW-0472">Membrane</keyword>
<evidence type="ECO:0000313" key="3">
    <source>
        <dbReference type="EMBL" id="KUK05430.1"/>
    </source>
</evidence>
<reference evidence="4 5" key="2">
    <citation type="journal article" date="2015" name="MBio">
        <title>Genome-Resolved Metagenomic Analysis Reveals Roles for Candidate Phyla and Other Microbial Community Members in Biogeochemical Transformations in Oil Reservoirs.</title>
        <authorList>
            <person name="Hu P."/>
            <person name="Tom L."/>
            <person name="Singh A."/>
            <person name="Thomas B.C."/>
            <person name="Baker B.J."/>
            <person name="Piceno Y.M."/>
            <person name="Andersen G.L."/>
            <person name="Banfield J.F."/>
        </authorList>
    </citation>
    <scope>NUCLEOTIDE SEQUENCE [LARGE SCALE GENOMIC DNA]</scope>
</reference>
<accession>A0A101DZ09</accession>
<dbReference type="PATRIC" id="fig|2234.6.peg.2116"/>
<gene>
    <name evidence="2" type="ORF">XD40_2358</name>
    <name evidence="3" type="ORF">XD48_2332</name>
</gene>
<organism evidence="3 4">
    <name type="scientific">Archaeoglobus fulgidus</name>
    <dbReference type="NCBI Taxonomy" id="2234"/>
    <lineage>
        <taxon>Archaea</taxon>
        <taxon>Methanobacteriati</taxon>
        <taxon>Methanobacteriota</taxon>
        <taxon>Archaeoglobi</taxon>
        <taxon>Archaeoglobales</taxon>
        <taxon>Archaeoglobaceae</taxon>
        <taxon>Archaeoglobus</taxon>
    </lineage>
</organism>
<name>A0A101DZ09_ARCFL</name>
<proteinExistence type="predicted"/>
<comment type="caution">
    <text evidence="3">The sequence shown here is derived from an EMBL/GenBank/DDBJ whole genome shotgun (WGS) entry which is preliminary data.</text>
</comment>
<dbReference type="AlphaFoldDB" id="A0A101DZ09"/>
<feature type="transmembrane region" description="Helical" evidence="1">
    <location>
        <begin position="12"/>
        <end position="32"/>
    </location>
</feature>
<keyword evidence="1" id="KW-0812">Transmembrane</keyword>
<feature type="transmembrane region" description="Helical" evidence="1">
    <location>
        <begin position="61"/>
        <end position="86"/>
    </location>
</feature>
<evidence type="ECO:0000313" key="2">
    <source>
        <dbReference type="EMBL" id="KUJ92450.1"/>
    </source>
</evidence>
<dbReference type="Proteomes" id="UP000054307">
    <property type="component" value="Unassembled WGS sequence"/>
</dbReference>
<dbReference type="EMBL" id="LGEQ01000083">
    <property type="protein sequence ID" value="KUJ92450.1"/>
    <property type="molecule type" value="Genomic_DNA"/>
</dbReference>
<protein>
    <submittedName>
        <fullName evidence="3">Uncharacterized protein</fullName>
    </submittedName>
</protein>